<dbReference type="CDD" id="cd04301">
    <property type="entry name" value="NAT_SF"/>
    <property type="match status" value="1"/>
</dbReference>
<sequence>MTEAAQYSVIEVLPDGRRIEIRALSPSDRGEFAEAVGRSSAESLRRRFFAPRHSFTEREIAFFVDVDFVDHVALVAVTEQGGRPVIVGAGRYIVVGPEQAEVAFTVADQCQGQGVGGALMRHVTAIAREAGIKELIAEVLPENTPMLAVFKKSGLRMTTKKERGVVHVTLHLI</sequence>
<name>A0ABS7HGB4_9HYPH</name>
<evidence type="ECO:0000256" key="1">
    <source>
        <dbReference type="ARBA" id="ARBA00022679"/>
    </source>
</evidence>
<keyword evidence="5" id="KW-1185">Reference proteome</keyword>
<keyword evidence="1" id="KW-0808">Transferase</keyword>
<reference evidence="4 5" key="1">
    <citation type="journal article" date="2021" name="MBio">
        <title>Poor Competitiveness of Bradyrhizobium in Pigeon Pea Root Colonization in Indian Soils.</title>
        <authorList>
            <person name="Chalasani D."/>
            <person name="Basu A."/>
            <person name="Pullabhotla S.V.S.R.N."/>
            <person name="Jorrin B."/>
            <person name="Neal A.L."/>
            <person name="Poole P.S."/>
            <person name="Podile A.R."/>
            <person name="Tkacz A."/>
        </authorList>
    </citation>
    <scope>NUCLEOTIDE SEQUENCE [LARGE SCALE GENOMIC DNA]</scope>
    <source>
        <strain evidence="4 5">HU44</strain>
    </source>
</reference>
<organism evidence="4 5">
    <name type="scientific">Rhizobium herbae</name>
    <dbReference type="NCBI Taxonomy" id="508661"/>
    <lineage>
        <taxon>Bacteria</taxon>
        <taxon>Pseudomonadati</taxon>
        <taxon>Pseudomonadota</taxon>
        <taxon>Alphaproteobacteria</taxon>
        <taxon>Hyphomicrobiales</taxon>
        <taxon>Rhizobiaceae</taxon>
        <taxon>Rhizobium/Agrobacterium group</taxon>
        <taxon>Rhizobium</taxon>
    </lineage>
</organism>
<keyword evidence="2" id="KW-0012">Acyltransferase</keyword>
<comment type="caution">
    <text evidence="4">The sequence shown here is derived from an EMBL/GenBank/DDBJ whole genome shotgun (WGS) entry which is preliminary data.</text>
</comment>
<accession>A0ABS7HGB4</accession>
<evidence type="ECO:0000313" key="4">
    <source>
        <dbReference type="EMBL" id="MBW9065840.1"/>
    </source>
</evidence>
<protein>
    <submittedName>
        <fullName evidence="4">GNAT family N-acetyltransferase</fullName>
    </submittedName>
</protein>
<dbReference type="InterPro" id="IPR050832">
    <property type="entry name" value="Bact_Acetyltransf"/>
</dbReference>
<dbReference type="RefSeq" id="WP_220373776.1">
    <property type="nucleotide sequence ID" value="NZ_JAEUAO010000006.1"/>
</dbReference>
<dbReference type="SUPFAM" id="SSF55729">
    <property type="entry name" value="Acyl-CoA N-acyltransferases (Nat)"/>
    <property type="match status" value="1"/>
</dbReference>
<dbReference type="Proteomes" id="UP000757604">
    <property type="component" value="Unassembled WGS sequence"/>
</dbReference>
<dbReference type="PANTHER" id="PTHR43877">
    <property type="entry name" value="AMINOALKYLPHOSPHONATE N-ACETYLTRANSFERASE-RELATED-RELATED"/>
    <property type="match status" value="1"/>
</dbReference>
<evidence type="ECO:0000313" key="5">
    <source>
        <dbReference type="Proteomes" id="UP000757604"/>
    </source>
</evidence>
<gene>
    <name evidence="4" type="ORF">JNB71_21265</name>
</gene>
<dbReference type="PROSITE" id="PS51186">
    <property type="entry name" value="GNAT"/>
    <property type="match status" value="1"/>
</dbReference>
<dbReference type="EMBL" id="JAEUAO010000006">
    <property type="protein sequence ID" value="MBW9065840.1"/>
    <property type="molecule type" value="Genomic_DNA"/>
</dbReference>
<dbReference type="Gene3D" id="3.40.630.30">
    <property type="match status" value="1"/>
</dbReference>
<evidence type="ECO:0000259" key="3">
    <source>
        <dbReference type="PROSITE" id="PS51186"/>
    </source>
</evidence>
<feature type="domain" description="N-acetyltransferase" evidence="3">
    <location>
        <begin position="19"/>
        <end position="173"/>
    </location>
</feature>
<dbReference type="InterPro" id="IPR016181">
    <property type="entry name" value="Acyl_CoA_acyltransferase"/>
</dbReference>
<dbReference type="Pfam" id="PF00583">
    <property type="entry name" value="Acetyltransf_1"/>
    <property type="match status" value="1"/>
</dbReference>
<dbReference type="PANTHER" id="PTHR43877:SF1">
    <property type="entry name" value="ACETYLTRANSFERASE"/>
    <property type="match status" value="1"/>
</dbReference>
<proteinExistence type="predicted"/>
<evidence type="ECO:0000256" key="2">
    <source>
        <dbReference type="ARBA" id="ARBA00023315"/>
    </source>
</evidence>
<dbReference type="InterPro" id="IPR000182">
    <property type="entry name" value="GNAT_dom"/>
</dbReference>